<sequence>MSKRKYFGTDGIRGQVGHHPITPEFVLKLGWAVGKVLGKNEGDRIVIGKDTRISGYMFESALESGIIAAGMNVQILGPMPTPGIAYLTRTFRAAAGIVISASHNSYLDNGIKFFSPEGLKLPDEIELEIEAMLDQPMETVSAERLGKAKMVKTAAGRYIEFCKASVPTSLSLNGLKVVIDCANGAAYSIAPKVFRELGADVHPIFNEPDGLNINKECGATSLKAIAKAVKENEADIGLAFDGDADRIMMVDHNGDIVDGDELLFIITKDAKQRGALKGGAVGTLMTNFGIEKAFEAEGIPFKRAKVGDRYVMEMLLENNWQFGGESSGHIICLEKNTTGDGIISALQVLAVMAHENKSLAELKQGMTKMPQTMVNVKISQKTDPLSNLAVADAVKDAESKLANRGRILLRASGTEPLIRVMVEGEDESEVKSLANQLADIVRDNL</sequence>
<feature type="binding site" evidence="6">
    <location>
        <position position="243"/>
    </location>
    <ligand>
        <name>Mg(2+)</name>
        <dbReference type="ChEBI" id="CHEBI:18420"/>
    </ligand>
</feature>
<comment type="function">
    <text evidence="6">Catalyzes the conversion of glucosamine-6-phosphate to glucosamine-1-phosphate.</text>
</comment>
<evidence type="ECO:0000313" key="12">
    <source>
        <dbReference type="Proteomes" id="UP000317839"/>
    </source>
</evidence>
<dbReference type="GO" id="GO:0005829">
    <property type="term" value="C:cytosol"/>
    <property type="evidence" value="ECO:0007669"/>
    <property type="project" value="TreeGrafter"/>
</dbReference>
<dbReference type="InterPro" id="IPR005844">
    <property type="entry name" value="A-D-PHexomutase_a/b/a-I"/>
</dbReference>
<dbReference type="FunFam" id="3.40.120.10:FF:000001">
    <property type="entry name" value="Phosphoglucosamine mutase"/>
    <property type="match status" value="1"/>
</dbReference>
<keyword evidence="4 6" id="KW-0460">Magnesium</keyword>
<dbReference type="HAMAP" id="MF_01554_B">
    <property type="entry name" value="GlmM_B"/>
    <property type="match status" value="1"/>
</dbReference>
<feature type="domain" description="Alpha-D-phosphohexomutase alpha/beta/alpha" evidence="9">
    <location>
        <begin position="157"/>
        <end position="254"/>
    </location>
</feature>
<dbReference type="Proteomes" id="UP000317839">
    <property type="component" value="Unassembled WGS sequence"/>
</dbReference>
<dbReference type="GO" id="GO:0009252">
    <property type="term" value="P:peptidoglycan biosynthetic process"/>
    <property type="evidence" value="ECO:0007669"/>
    <property type="project" value="UniProtKB-ARBA"/>
</dbReference>
<feature type="binding site" evidence="6">
    <location>
        <position position="241"/>
    </location>
    <ligand>
        <name>Mg(2+)</name>
        <dbReference type="ChEBI" id="CHEBI:18420"/>
    </ligand>
</feature>
<dbReference type="Pfam" id="PF00408">
    <property type="entry name" value="PGM_PMM_IV"/>
    <property type="match status" value="1"/>
</dbReference>
<dbReference type="FunFam" id="3.40.120.10:FF:000003">
    <property type="entry name" value="Phosphoglucosamine mutase"/>
    <property type="match status" value="1"/>
</dbReference>
<dbReference type="InterPro" id="IPR036900">
    <property type="entry name" value="A-D-PHexomutase_C_sf"/>
</dbReference>
<dbReference type="InterPro" id="IPR005845">
    <property type="entry name" value="A-D-PHexomutase_a/b/a-II"/>
</dbReference>
<dbReference type="InterPro" id="IPR005843">
    <property type="entry name" value="A-D-PHexomutase_C"/>
</dbReference>
<dbReference type="SUPFAM" id="SSF53738">
    <property type="entry name" value="Phosphoglucomutase, first 3 domains"/>
    <property type="match status" value="3"/>
</dbReference>
<comment type="PTM">
    <text evidence="6">Activated by phosphorylation.</text>
</comment>
<comment type="caution">
    <text evidence="11">The sequence shown here is derived from an EMBL/GenBank/DDBJ whole genome shotgun (WGS) entry which is preliminary data.</text>
</comment>
<evidence type="ECO:0000313" key="11">
    <source>
        <dbReference type="EMBL" id="TQV74659.1"/>
    </source>
</evidence>
<evidence type="ECO:0000256" key="1">
    <source>
        <dbReference type="ARBA" id="ARBA00010231"/>
    </source>
</evidence>
<evidence type="ECO:0000256" key="2">
    <source>
        <dbReference type="ARBA" id="ARBA00022553"/>
    </source>
</evidence>
<evidence type="ECO:0000256" key="5">
    <source>
        <dbReference type="ARBA" id="ARBA00023235"/>
    </source>
</evidence>
<dbReference type="AlphaFoldDB" id="A0A545TBT3"/>
<dbReference type="Gene3D" id="3.30.310.50">
    <property type="entry name" value="Alpha-D-phosphohexomutase, C-terminal domain"/>
    <property type="match status" value="1"/>
</dbReference>
<dbReference type="GO" id="GO:0000287">
    <property type="term" value="F:magnesium ion binding"/>
    <property type="evidence" value="ECO:0007669"/>
    <property type="project" value="UniProtKB-UniRule"/>
</dbReference>
<dbReference type="InterPro" id="IPR016055">
    <property type="entry name" value="A-D-PHexomutase_a/b/a-I/II/III"/>
</dbReference>
<dbReference type="Pfam" id="PF02879">
    <property type="entry name" value="PGM_PMM_II"/>
    <property type="match status" value="1"/>
</dbReference>
<feature type="binding site" description="via phosphate group" evidence="6">
    <location>
        <position position="102"/>
    </location>
    <ligand>
        <name>Mg(2+)</name>
        <dbReference type="ChEBI" id="CHEBI:18420"/>
    </ligand>
</feature>
<dbReference type="EC" id="5.4.2.10" evidence="6"/>
<evidence type="ECO:0000256" key="6">
    <source>
        <dbReference type="HAMAP-Rule" id="MF_01554"/>
    </source>
</evidence>
<evidence type="ECO:0000259" key="10">
    <source>
        <dbReference type="Pfam" id="PF02880"/>
    </source>
</evidence>
<organism evidence="11 12">
    <name type="scientific">Aliikangiella marina</name>
    <dbReference type="NCBI Taxonomy" id="1712262"/>
    <lineage>
        <taxon>Bacteria</taxon>
        <taxon>Pseudomonadati</taxon>
        <taxon>Pseudomonadota</taxon>
        <taxon>Gammaproteobacteria</taxon>
        <taxon>Oceanospirillales</taxon>
        <taxon>Pleioneaceae</taxon>
        <taxon>Aliikangiella</taxon>
    </lineage>
</organism>
<keyword evidence="5 6" id="KW-0413">Isomerase</keyword>
<dbReference type="InterPro" id="IPR050060">
    <property type="entry name" value="Phosphoglucosamine_mutase"/>
</dbReference>
<feature type="domain" description="Alpha-D-phosphohexomutase C-terminal" evidence="7">
    <location>
        <begin position="373"/>
        <end position="439"/>
    </location>
</feature>
<evidence type="ECO:0000256" key="4">
    <source>
        <dbReference type="ARBA" id="ARBA00022842"/>
    </source>
</evidence>
<keyword evidence="2 6" id="KW-0597">Phosphoprotein</keyword>
<comment type="similarity">
    <text evidence="1 6">Belongs to the phosphohexose mutase family.</text>
</comment>
<keyword evidence="12" id="KW-1185">Reference proteome</keyword>
<feature type="binding site" evidence="6">
    <location>
        <position position="245"/>
    </location>
    <ligand>
        <name>Mg(2+)</name>
        <dbReference type="ChEBI" id="CHEBI:18420"/>
    </ligand>
</feature>
<dbReference type="PRINTS" id="PR00509">
    <property type="entry name" value="PGMPMM"/>
</dbReference>
<dbReference type="InterPro" id="IPR006352">
    <property type="entry name" value="GlmM_bact"/>
</dbReference>
<dbReference type="GO" id="GO:0008966">
    <property type="term" value="F:phosphoglucosamine mutase activity"/>
    <property type="evidence" value="ECO:0007669"/>
    <property type="project" value="UniProtKB-UniRule"/>
</dbReference>
<keyword evidence="3 6" id="KW-0479">Metal-binding</keyword>
<name>A0A545TBT3_9GAMM</name>
<dbReference type="RefSeq" id="WP_142941273.1">
    <property type="nucleotide sequence ID" value="NZ_VIKR01000002.1"/>
</dbReference>
<feature type="domain" description="Alpha-D-phosphohexomutase alpha/beta/alpha" evidence="8">
    <location>
        <begin position="4"/>
        <end position="135"/>
    </location>
</feature>
<dbReference type="NCBIfam" id="TIGR01455">
    <property type="entry name" value="glmM"/>
    <property type="match status" value="1"/>
</dbReference>
<dbReference type="InterPro" id="IPR005846">
    <property type="entry name" value="A-D-PHexomutase_a/b/a-III"/>
</dbReference>
<dbReference type="GO" id="GO:0005975">
    <property type="term" value="P:carbohydrate metabolic process"/>
    <property type="evidence" value="ECO:0007669"/>
    <property type="project" value="InterPro"/>
</dbReference>
<protein>
    <recommendedName>
        <fullName evidence="6">Phosphoglucosamine mutase</fullName>
        <ecNumber evidence="6">5.4.2.10</ecNumber>
    </recommendedName>
</protein>
<evidence type="ECO:0000259" key="8">
    <source>
        <dbReference type="Pfam" id="PF02878"/>
    </source>
</evidence>
<accession>A0A545TBT3</accession>
<dbReference type="Pfam" id="PF02878">
    <property type="entry name" value="PGM_PMM_I"/>
    <property type="match status" value="1"/>
</dbReference>
<comment type="catalytic activity">
    <reaction evidence="6">
        <text>alpha-D-glucosamine 1-phosphate = D-glucosamine 6-phosphate</text>
        <dbReference type="Rhea" id="RHEA:23424"/>
        <dbReference type="ChEBI" id="CHEBI:58516"/>
        <dbReference type="ChEBI" id="CHEBI:58725"/>
        <dbReference type="EC" id="5.4.2.10"/>
    </reaction>
</comment>
<dbReference type="GO" id="GO:0004615">
    <property type="term" value="F:phosphomannomutase activity"/>
    <property type="evidence" value="ECO:0007669"/>
    <property type="project" value="TreeGrafter"/>
</dbReference>
<feature type="active site" description="Phosphoserine intermediate" evidence="6">
    <location>
        <position position="102"/>
    </location>
</feature>
<gene>
    <name evidence="6 11" type="primary">glmM</name>
    <name evidence="11" type="ORF">FLL45_06775</name>
</gene>
<feature type="domain" description="Alpha-D-phosphohexomutase alpha/beta/alpha" evidence="10">
    <location>
        <begin position="258"/>
        <end position="366"/>
    </location>
</feature>
<dbReference type="EMBL" id="VIKR01000002">
    <property type="protein sequence ID" value="TQV74659.1"/>
    <property type="molecule type" value="Genomic_DNA"/>
</dbReference>
<dbReference type="NCBIfam" id="NF008139">
    <property type="entry name" value="PRK10887.1"/>
    <property type="match status" value="1"/>
</dbReference>
<proteinExistence type="inferred from homology"/>
<reference evidence="11 12" key="1">
    <citation type="submission" date="2019-06" db="EMBL/GenBank/DDBJ databases">
        <title>Draft genome of Aliikangiella marina GYP-15.</title>
        <authorList>
            <person name="Wang G."/>
        </authorList>
    </citation>
    <scope>NUCLEOTIDE SEQUENCE [LARGE SCALE GENOMIC DNA]</scope>
    <source>
        <strain evidence="11 12">GYP-15</strain>
    </source>
</reference>
<dbReference type="OrthoDB" id="9803322at2"/>
<dbReference type="PANTHER" id="PTHR42946:SF1">
    <property type="entry name" value="PHOSPHOGLUCOMUTASE (ALPHA-D-GLUCOSE-1,6-BISPHOSPHATE-DEPENDENT)"/>
    <property type="match status" value="1"/>
</dbReference>
<dbReference type="PANTHER" id="PTHR42946">
    <property type="entry name" value="PHOSPHOHEXOSE MUTASE"/>
    <property type="match status" value="1"/>
</dbReference>
<evidence type="ECO:0000259" key="9">
    <source>
        <dbReference type="Pfam" id="PF02879"/>
    </source>
</evidence>
<comment type="cofactor">
    <cofactor evidence="6">
        <name>Mg(2+)</name>
        <dbReference type="ChEBI" id="CHEBI:18420"/>
    </cofactor>
    <text evidence="6">Binds 1 Mg(2+) ion per subunit.</text>
</comment>
<dbReference type="SUPFAM" id="SSF55957">
    <property type="entry name" value="Phosphoglucomutase, C-terminal domain"/>
    <property type="match status" value="1"/>
</dbReference>
<dbReference type="Pfam" id="PF02880">
    <property type="entry name" value="PGM_PMM_III"/>
    <property type="match status" value="1"/>
</dbReference>
<dbReference type="FunFam" id="3.30.310.50:FF:000001">
    <property type="entry name" value="Phosphoglucosamine mutase"/>
    <property type="match status" value="1"/>
</dbReference>
<dbReference type="Gene3D" id="3.40.120.10">
    <property type="entry name" value="Alpha-D-Glucose-1,6-Bisphosphate, subunit A, domain 3"/>
    <property type="match status" value="3"/>
</dbReference>
<feature type="modified residue" description="Phosphoserine" evidence="6">
    <location>
        <position position="102"/>
    </location>
</feature>
<evidence type="ECO:0000256" key="3">
    <source>
        <dbReference type="ARBA" id="ARBA00022723"/>
    </source>
</evidence>
<dbReference type="CDD" id="cd05802">
    <property type="entry name" value="GlmM"/>
    <property type="match status" value="1"/>
</dbReference>
<dbReference type="GO" id="GO:0006048">
    <property type="term" value="P:UDP-N-acetylglucosamine biosynthetic process"/>
    <property type="evidence" value="ECO:0007669"/>
    <property type="project" value="TreeGrafter"/>
</dbReference>
<dbReference type="InterPro" id="IPR005841">
    <property type="entry name" value="Alpha-D-phosphohexomutase_SF"/>
</dbReference>
<evidence type="ECO:0000259" key="7">
    <source>
        <dbReference type="Pfam" id="PF00408"/>
    </source>
</evidence>